<evidence type="ECO:0000313" key="1">
    <source>
        <dbReference type="EMBL" id="CAB4124501.1"/>
    </source>
</evidence>
<dbReference type="Gene3D" id="3.40.50.450">
    <property type="match status" value="1"/>
</dbReference>
<dbReference type="InterPro" id="IPR007710">
    <property type="entry name" value="Nucleoside_deoxyribTrfase"/>
</dbReference>
<gene>
    <name evidence="2" type="ORF">UFOVP246_10</name>
    <name evidence="1" type="ORF">UFOVP59_22</name>
</gene>
<organism evidence="1">
    <name type="scientific">uncultured Caudovirales phage</name>
    <dbReference type="NCBI Taxonomy" id="2100421"/>
    <lineage>
        <taxon>Viruses</taxon>
        <taxon>Duplodnaviria</taxon>
        <taxon>Heunggongvirae</taxon>
        <taxon>Uroviricota</taxon>
        <taxon>Caudoviricetes</taxon>
        <taxon>Peduoviridae</taxon>
        <taxon>Maltschvirus</taxon>
        <taxon>Maltschvirus maltsch</taxon>
    </lineage>
</organism>
<dbReference type="SUPFAM" id="SSF52309">
    <property type="entry name" value="N-(deoxy)ribosyltransferase-like"/>
    <property type="match status" value="1"/>
</dbReference>
<dbReference type="EMBL" id="LR798291">
    <property type="protein sequence ID" value="CAB5220583.1"/>
    <property type="molecule type" value="Genomic_DNA"/>
</dbReference>
<name>A0A6J5KRI5_9CAUD</name>
<accession>A0A6J5KRI5</accession>
<proteinExistence type="predicted"/>
<sequence length="132" mass="15288">MQKNICKVYLAGSINGATDAECKDWRDWFATIWPFKTIDPLRRDYRGKELTNVSEIVHLDKLDIQNSDLVVVRYDKPSVGTSMEVFYAHSLGKPIILWCDEGVTLSPWMVYHITSKVHTKEDLVKKCYEVFS</sequence>
<keyword evidence="1" id="KW-0808">Transferase</keyword>
<reference evidence="1" key="1">
    <citation type="submission" date="2020-04" db="EMBL/GenBank/DDBJ databases">
        <authorList>
            <person name="Chiriac C."/>
            <person name="Salcher M."/>
            <person name="Ghai R."/>
            <person name="Kavagutti S V."/>
        </authorList>
    </citation>
    <scope>NUCLEOTIDE SEQUENCE</scope>
</reference>
<dbReference type="GO" id="GO:0016740">
    <property type="term" value="F:transferase activity"/>
    <property type="evidence" value="ECO:0007669"/>
    <property type="project" value="UniProtKB-KW"/>
</dbReference>
<dbReference type="Pfam" id="PF05014">
    <property type="entry name" value="Nuc_deoxyrib_tr"/>
    <property type="match status" value="1"/>
</dbReference>
<protein>
    <submittedName>
        <fullName evidence="1">Nucleoside 2-deoxyribosyltransferase</fullName>
    </submittedName>
</protein>
<evidence type="ECO:0000313" key="2">
    <source>
        <dbReference type="EMBL" id="CAB5220583.1"/>
    </source>
</evidence>
<dbReference type="EMBL" id="LR796181">
    <property type="protein sequence ID" value="CAB4124501.1"/>
    <property type="molecule type" value="Genomic_DNA"/>
</dbReference>